<dbReference type="PANTHER" id="PTHR42985:SF2">
    <property type="entry name" value="SODIUM-DEPENDENT MULTIVITAMIN TRANSPORTER"/>
    <property type="match status" value="1"/>
</dbReference>
<keyword evidence="3" id="KW-0813">Transport</keyword>
<evidence type="ECO:0000313" key="14">
    <source>
        <dbReference type="WBParaSite" id="jg23609"/>
    </source>
</evidence>
<dbReference type="GO" id="GO:0006814">
    <property type="term" value="P:sodium ion transport"/>
    <property type="evidence" value="ECO:0007669"/>
    <property type="project" value="UniProtKB-KW"/>
</dbReference>
<accession>A0A915DVG2</accession>
<dbReference type="Pfam" id="PF00474">
    <property type="entry name" value="SSF"/>
    <property type="match status" value="1"/>
</dbReference>
<name>A0A915DVG2_9BILA</name>
<evidence type="ECO:0000256" key="8">
    <source>
        <dbReference type="ARBA" id="ARBA00023065"/>
    </source>
</evidence>
<dbReference type="InterPro" id="IPR051163">
    <property type="entry name" value="Sodium:Solute_Symporter_SSF"/>
</dbReference>
<keyword evidence="4" id="KW-1003">Cell membrane</keyword>
<sequence length="162" mass="18194">MVPRETVLFFVQSPCLINLYFTDGILPFPLALSATFYIPMFLAILLTAFISAIYLLTGGARAAIFTSALQMLTIIGSLLIICVASFVHWDWNVLYENARNGARINFSDFRLDPRVRHSVFPLLIGGSCMIFSLYATNQLTIQRYMALPTLKKAQQVVLLTFC</sequence>
<feature type="transmembrane region" description="Helical" evidence="12">
    <location>
        <begin position="118"/>
        <end position="135"/>
    </location>
</feature>
<evidence type="ECO:0000256" key="12">
    <source>
        <dbReference type="SAM" id="Phobius"/>
    </source>
</evidence>
<feature type="transmembrane region" description="Helical" evidence="12">
    <location>
        <begin position="68"/>
        <end position="89"/>
    </location>
</feature>
<evidence type="ECO:0000256" key="2">
    <source>
        <dbReference type="ARBA" id="ARBA00006434"/>
    </source>
</evidence>
<reference evidence="14" key="1">
    <citation type="submission" date="2022-11" db="UniProtKB">
        <authorList>
            <consortium name="WormBaseParasite"/>
        </authorList>
    </citation>
    <scope>IDENTIFICATION</scope>
</reference>
<dbReference type="PANTHER" id="PTHR42985">
    <property type="entry name" value="SODIUM-COUPLED MONOCARBOXYLATE TRANSPORTER"/>
    <property type="match status" value="1"/>
</dbReference>
<comment type="subcellular location">
    <subcellularLocation>
        <location evidence="1">Cell membrane</location>
        <topology evidence="1">Multi-pass membrane protein</topology>
    </subcellularLocation>
</comment>
<evidence type="ECO:0000256" key="5">
    <source>
        <dbReference type="ARBA" id="ARBA00022692"/>
    </source>
</evidence>
<feature type="transmembrane region" description="Helical" evidence="12">
    <location>
        <begin position="36"/>
        <end position="56"/>
    </location>
</feature>
<evidence type="ECO:0000256" key="4">
    <source>
        <dbReference type="ARBA" id="ARBA00022475"/>
    </source>
</evidence>
<keyword evidence="8" id="KW-0406">Ion transport</keyword>
<dbReference type="PROSITE" id="PS50283">
    <property type="entry name" value="NA_SOLUT_SYMP_3"/>
    <property type="match status" value="1"/>
</dbReference>
<dbReference type="Gene3D" id="1.20.1730.10">
    <property type="entry name" value="Sodium/glucose cotransporter"/>
    <property type="match status" value="1"/>
</dbReference>
<evidence type="ECO:0000313" key="13">
    <source>
        <dbReference type="Proteomes" id="UP000887574"/>
    </source>
</evidence>
<keyword evidence="9 12" id="KW-0472">Membrane</keyword>
<evidence type="ECO:0000256" key="9">
    <source>
        <dbReference type="ARBA" id="ARBA00023136"/>
    </source>
</evidence>
<protein>
    <submittedName>
        <fullName evidence="14">Uncharacterized protein</fullName>
    </submittedName>
</protein>
<evidence type="ECO:0000256" key="11">
    <source>
        <dbReference type="RuleBase" id="RU362091"/>
    </source>
</evidence>
<dbReference type="InterPro" id="IPR038377">
    <property type="entry name" value="Na/Glc_symporter_sf"/>
</dbReference>
<keyword evidence="6 12" id="KW-1133">Transmembrane helix</keyword>
<dbReference type="AlphaFoldDB" id="A0A915DVG2"/>
<organism evidence="13 14">
    <name type="scientific">Ditylenchus dipsaci</name>
    <dbReference type="NCBI Taxonomy" id="166011"/>
    <lineage>
        <taxon>Eukaryota</taxon>
        <taxon>Metazoa</taxon>
        <taxon>Ecdysozoa</taxon>
        <taxon>Nematoda</taxon>
        <taxon>Chromadorea</taxon>
        <taxon>Rhabditida</taxon>
        <taxon>Tylenchina</taxon>
        <taxon>Tylenchomorpha</taxon>
        <taxon>Sphaerularioidea</taxon>
        <taxon>Anguinidae</taxon>
        <taxon>Anguininae</taxon>
        <taxon>Ditylenchus</taxon>
    </lineage>
</organism>
<evidence type="ECO:0000256" key="10">
    <source>
        <dbReference type="ARBA" id="ARBA00023201"/>
    </source>
</evidence>
<comment type="similarity">
    <text evidence="2 11">Belongs to the sodium:solute symporter (SSF) (TC 2.A.21) family.</text>
</comment>
<evidence type="ECO:0000256" key="7">
    <source>
        <dbReference type="ARBA" id="ARBA00023053"/>
    </source>
</evidence>
<keyword evidence="13" id="KW-1185">Reference proteome</keyword>
<evidence type="ECO:0000256" key="6">
    <source>
        <dbReference type="ARBA" id="ARBA00022989"/>
    </source>
</evidence>
<feature type="transmembrane region" description="Helical" evidence="12">
    <location>
        <begin position="7"/>
        <end position="30"/>
    </location>
</feature>
<dbReference type="GO" id="GO:0015293">
    <property type="term" value="F:symporter activity"/>
    <property type="evidence" value="ECO:0007669"/>
    <property type="project" value="TreeGrafter"/>
</dbReference>
<keyword evidence="5 12" id="KW-0812">Transmembrane</keyword>
<evidence type="ECO:0000256" key="1">
    <source>
        <dbReference type="ARBA" id="ARBA00004651"/>
    </source>
</evidence>
<proteinExistence type="inferred from homology"/>
<dbReference type="InterPro" id="IPR001734">
    <property type="entry name" value="Na/solute_symporter"/>
</dbReference>
<dbReference type="WBParaSite" id="jg23609">
    <property type="protein sequence ID" value="jg23609"/>
    <property type="gene ID" value="jg23609"/>
</dbReference>
<keyword evidence="7" id="KW-0915">Sodium</keyword>
<dbReference type="GO" id="GO:0005886">
    <property type="term" value="C:plasma membrane"/>
    <property type="evidence" value="ECO:0007669"/>
    <property type="project" value="UniProtKB-SubCell"/>
</dbReference>
<evidence type="ECO:0000256" key="3">
    <source>
        <dbReference type="ARBA" id="ARBA00022448"/>
    </source>
</evidence>
<dbReference type="Proteomes" id="UP000887574">
    <property type="component" value="Unplaced"/>
</dbReference>
<keyword evidence="10" id="KW-0739">Sodium transport</keyword>